<name>A0A2A5WAA9_9GAMM</name>
<dbReference type="Proteomes" id="UP000219329">
    <property type="component" value="Unassembled WGS sequence"/>
</dbReference>
<organism evidence="2 3">
    <name type="scientific">OM182 bacterium MED-G28</name>
    <dbReference type="NCBI Taxonomy" id="1986256"/>
    <lineage>
        <taxon>Bacteria</taxon>
        <taxon>Pseudomonadati</taxon>
        <taxon>Pseudomonadota</taxon>
        <taxon>Gammaproteobacteria</taxon>
        <taxon>OMG group</taxon>
        <taxon>OM182 clade</taxon>
    </lineage>
</organism>
<feature type="compositionally biased region" description="Gly residues" evidence="1">
    <location>
        <begin position="26"/>
        <end position="38"/>
    </location>
</feature>
<reference evidence="2 3" key="1">
    <citation type="submission" date="2017-08" db="EMBL/GenBank/DDBJ databases">
        <title>Fine stratification of microbial communities through a metagenomic profile of the photic zone.</title>
        <authorList>
            <person name="Haro-Moreno J.M."/>
            <person name="Lopez-Perez M."/>
            <person name="De La Torre J."/>
            <person name="Picazo A."/>
            <person name="Camacho A."/>
            <person name="Rodriguez-Valera F."/>
        </authorList>
    </citation>
    <scope>NUCLEOTIDE SEQUENCE [LARGE SCALE GENOMIC DNA]</scope>
    <source>
        <strain evidence="2">MED-G28</strain>
    </source>
</reference>
<feature type="region of interest" description="Disordered" evidence="1">
    <location>
        <begin position="1"/>
        <end position="62"/>
    </location>
</feature>
<gene>
    <name evidence="2" type="ORF">CNF02_09805</name>
</gene>
<dbReference type="AlphaFoldDB" id="A0A2A5WAA9"/>
<evidence type="ECO:0000313" key="2">
    <source>
        <dbReference type="EMBL" id="PDH33233.1"/>
    </source>
</evidence>
<dbReference type="EMBL" id="NTJZ01000010">
    <property type="protein sequence ID" value="PDH33233.1"/>
    <property type="molecule type" value="Genomic_DNA"/>
</dbReference>
<feature type="compositionally biased region" description="Polar residues" evidence="1">
    <location>
        <begin position="52"/>
        <end position="62"/>
    </location>
</feature>
<evidence type="ECO:0000313" key="3">
    <source>
        <dbReference type="Proteomes" id="UP000219329"/>
    </source>
</evidence>
<proteinExistence type="predicted"/>
<accession>A0A2A5WAA9</accession>
<evidence type="ECO:0000256" key="1">
    <source>
        <dbReference type="SAM" id="MobiDB-lite"/>
    </source>
</evidence>
<comment type="caution">
    <text evidence="2">The sequence shown here is derived from an EMBL/GenBank/DDBJ whole genome shotgun (WGS) entry which is preliminary data.</text>
</comment>
<protein>
    <submittedName>
        <fullName evidence="2">Uncharacterized protein</fullName>
    </submittedName>
</protein>
<sequence length="62" mass="6243">MAEGLASAAPQRSSTPPAYPTSALPAGGGMQGSGGMGVQGYNTGGVIRMQDGRQTPSNRKDY</sequence>